<organism evidence="2">
    <name type="scientific">uncultured Desulfovibrio sp</name>
    <dbReference type="NCBI Taxonomy" id="167968"/>
    <lineage>
        <taxon>Bacteria</taxon>
        <taxon>Pseudomonadati</taxon>
        <taxon>Thermodesulfobacteriota</taxon>
        <taxon>Desulfovibrionia</taxon>
        <taxon>Desulfovibrionales</taxon>
        <taxon>Desulfovibrionaceae</taxon>
        <taxon>Desulfovibrio</taxon>
        <taxon>environmental samples</taxon>
    </lineage>
</organism>
<evidence type="ECO:0000313" key="2">
    <source>
        <dbReference type="EMBL" id="SBW04149.1"/>
    </source>
</evidence>
<accession>A0A212JXJ1</accession>
<dbReference type="InterPro" id="IPR050571">
    <property type="entry name" value="Class-IV_PLP-Dep_Aminotrnsfr"/>
</dbReference>
<sequence length="321" mass="34433">MEAFAVQAVDAETYLKALLSAPRPGSEQVLAFYDHRVGHICTDPRLLLLPLDDHICHRGDGLFESISFRQRTIFGLDAHLARLVDGAAALSITPPCTWEALRQHILDVALAAGVDNGDLRVFLSRGPGGFGISPAECPQAGLYIVALKKALPTAAFYEKGLTAFASAIPPKQEYLARIKNTNYLPNVFMAMEARQKGMDVAVTFDENGIMGEAAVANVGLVDAQGRLLCPEIRRILPGTTLLAAMEVAAERMPVVQMPIPRAAIDSASEMLLFTSSTLCVGITHFDGKPVGHGAHAGKPGPVALWLKDVLLDYMLKKGAPL</sequence>
<evidence type="ECO:0000256" key="1">
    <source>
        <dbReference type="ARBA" id="ARBA00009320"/>
    </source>
</evidence>
<dbReference type="Gene3D" id="3.30.470.10">
    <property type="match status" value="1"/>
</dbReference>
<dbReference type="PANTHER" id="PTHR42743">
    <property type="entry name" value="AMINO-ACID AMINOTRANSFERASE"/>
    <property type="match status" value="1"/>
</dbReference>
<protein>
    <submittedName>
        <fullName evidence="2">Aminotransferase class IV</fullName>
    </submittedName>
</protein>
<proteinExistence type="inferred from homology"/>
<dbReference type="AlphaFoldDB" id="A0A212JXJ1"/>
<gene>
    <name evidence="2" type="ORF">KM92DES2_11887</name>
</gene>
<dbReference type="InterPro" id="IPR001544">
    <property type="entry name" value="Aminotrans_IV"/>
</dbReference>
<name>A0A212JXJ1_9BACT</name>
<keyword evidence="2" id="KW-0808">Transferase</keyword>
<dbReference type="GO" id="GO:0046394">
    <property type="term" value="P:carboxylic acid biosynthetic process"/>
    <property type="evidence" value="ECO:0007669"/>
    <property type="project" value="UniProtKB-ARBA"/>
</dbReference>
<dbReference type="GO" id="GO:0008483">
    <property type="term" value="F:transaminase activity"/>
    <property type="evidence" value="ECO:0007669"/>
    <property type="project" value="UniProtKB-KW"/>
</dbReference>
<dbReference type="InterPro" id="IPR043132">
    <property type="entry name" value="BCAT-like_C"/>
</dbReference>
<reference evidence="2" key="1">
    <citation type="submission" date="2016-04" db="EMBL/GenBank/DDBJ databases">
        <authorList>
            <person name="Evans L.H."/>
            <person name="Alamgir A."/>
            <person name="Owens N."/>
            <person name="Weber N.D."/>
            <person name="Virtaneva K."/>
            <person name="Barbian K."/>
            <person name="Babar A."/>
            <person name="Rosenke K."/>
        </authorList>
    </citation>
    <scope>NUCLEOTIDE SEQUENCE</scope>
    <source>
        <strain evidence="2">92-2</strain>
    </source>
</reference>
<dbReference type="Pfam" id="PF01063">
    <property type="entry name" value="Aminotran_4"/>
    <property type="match status" value="1"/>
</dbReference>
<dbReference type="Gene3D" id="3.20.10.10">
    <property type="entry name" value="D-amino Acid Aminotransferase, subunit A, domain 2"/>
    <property type="match status" value="1"/>
</dbReference>
<dbReference type="PANTHER" id="PTHR42743:SF22">
    <property type="entry name" value="D-AMINO-ACID TRANSAMINASE, CHLOROPLASTIC"/>
    <property type="match status" value="1"/>
</dbReference>
<dbReference type="SUPFAM" id="SSF56752">
    <property type="entry name" value="D-aminoacid aminotransferase-like PLP-dependent enzymes"/>
    <property type="match status" value="1"/>
</dbReference>
<comment type="similarity">
    <text evidence="1">Belongs to the class-IV pyridoxal-phosphate-dependent aminotransferase family.</text>
</comment>
<dbReference type="InterPro" id="IPR043131">
    <property type="entry name" value="BCAT-like_N"/>
</dbReference>
<dbReference type="EMBL" id="FLUP01000001">
    <property type="protein sequence ID" value="SBW04149.1"/>
    <property type="molecule type" value="Genomic_DNA"/>
</dbReference>
<keyword evidence="2" id="KW-0032">Aminotransferase</keyword>
<dbReference type="InterPro" id="IPR036038">
    <property type="entry name" value="Aminotransferase-like"/>
</dbReference>